<proteinExistence type="predicted"/>
<dbReference type="Proteomes" id="UP000788993">
    <property type="component" value="Unassembled WGS sequence"/>
</dbReference>
<keyword evidence="3" id="KW-1185">Reference proteome</keyword>
<reference evidence="2" key="1">
    <citation type="journal article" date="2021" name="Open Biol.">
        <title>Shared evolutionary footprints suggest mitochondrial oxidative damage underlies multiple complex I losses in fungi.</title>
        <authorList>
            <person name="Schikora-Tamarit M.A."/>
            <person name="Marcet-Houben M."/>
            <person name="Nosek J."/>
            <person name="Gabaldon T."/>
        </authorList>
    </citation>
    <scope>NUCLEOTIDE SEQUENCE</scope>
    <source>
        <strain evidence="2">NCAIM Y.01608</strain>
    </source>
</reference>
<keyword evidence="1" id="KW-0472">Membrane</keyword>
<evidence type="ECO:0000256" key="1">
    <source>
        <dbReference type="SAM" id="Phobius"/>
    </source>
</evidence>
<keyword evidence="1" id="KW-1133">Transmembrane helix</keyword>
<evidence type="ECO:0000313" key="2">
    <source>
        <dbReference type="EMBL" id="KAH3658765.1"/>
    </source>
</evidence>
<comment type="caution">
    <text evidence="2">The sequence shown here is derived from an EMBL/GenBank/DDBJ whole genome shotgun (WGS) entry which is preliminary data.</text>
</comment>
<evidence type="ECO:0000313" key="3">
    <source>
        <dbReference type="Proteomes" id="UP000788993"/>
    </source>
</evidence>
<keyword evidence="1" id="KW-0812">Transmembrane</keyword>
<sequence>MFRSPVVVEQDSTHGNSTTWEVWVVVGTWRKLDTGWWLIWVTSQQRENVVTTTVSGLDNQREIRRQSTLIGSSGSLFVGIRTWDVVGKLTWSLSWVTLVIWFIVVFELFSHGSGFALSVRNTNKRSPSNSVQGMACCANLSVDLETSSNGGMVKCIKHTTVGPSVFWSVQTVLGSSHGLSSLGILVKNISRSETDRSNDTLHYSLGVGRHLSLCGRKGSESQWSPQRRSKLGIHLKALSSV</sequence>
<dbReference type="AlphaFoldDB" id="A0A9P8NSB5"/>
<dbReference type="EMBL" id="JAEUBD010001571">
    <property type="protein sequence ID" value="KAH3658765.1"/>
    <property type="molecule type" value="Genomic_DNA"/>
</dbReference>
<gene>
    <name evidence="2" type="ORF">OGATHE_006491</name>
</gene>
<organism evidence="2 3">
    <name type="scientific">Ogataea polymorpha</name>
    <dbReference type="NCBI Taxonomy" id="460523"/>
    <lineage>
        <taxon>Eukaryota</taxon>
        <taxon>Fungi</taxon>
        <taxon>Dikarya</taxon>
        <taxon>Ascomycota</taxon>
        <taxon>Saccharomycotina</taxon>
        <taxon>Pichiomycetes</taxon>
        <taxon>Pichiales</taxon>
        <taxon>Pichiaceae</taxon>
        <taxon>Ogataea</taxon>
    </lineage>
</organism>
<accession>A0A9P8NSB5</accession>
<reference evidence="2" key="2">
    <citation type="submission" date="2021-01" db="EMBL/GenBank/DDBJ databases">
        <authorList>
            <person name="Schikora-Tamarit M.A."/>
        </authorList>
    </citation>
    <scope>NUCLEOTIDE SEQUENCE</scope>
    <source>
        <strain evidence="2">NCAIM Y.01608</strain>
    </source>
</reference>
<name>A0A9P8NSB5_9ASCO</name>
<protein>
    <submittedName>
        <fullName evidence="2">Uncharacterized protein</fullName>
    </submittedName>
</protein>
<feature type="transmembrane region" description="Helical" evidence="1">
    <location>
        <begin position="93"/>
        <end position="117"/>
    </location>
</feature>